<feature type="domain" description="HTH tetR-type" evidence="4">
    <location>
        <begin position="21"/>
        <end position="81"/>
    </location>
</feature>
<organism evidence="5 6">
    <name type="scientific">Microbacterium fluvii</name>
    <dbReference type="NCBI Taxonomy" id="415215"/>
    <lineage>
        <taxon>Bacteria</taxon>
        <taxon>Bacillati</taxon>
        <taxon>Actinomycetota</taxon>
        <taxon>Actinomycetes</taxon>
        <taxon>Micrococcales</taxon>
        <taxon>Microbacteriaceae</taxon>
        <taxon>Microbacterium</taxon>
    </lineage>
</organism>
<dbReference type="Proteomes" id="UP001596507">
    <property type="component" value="Unassembled WGS sequence"/>
</dbReference>
<dbReference type="InterPro" id="IPR023772">
    <property type="entry name" value="DNA-bd_HTH_TetR-type_CS"/>
</dbReference>
<evidence type="ECO:0000256" key="1">
    <source>
        <dbReference type="ARBA" id="ARBA00023125"/>
    </source>
</evidence>
<dbReference type="SUPFAM" id="SSF48498">
    <property type="entry name" value="Tetracyclin repressor-like, C-terminal domain"/>
    <property type="match status" value="1"/>
</dbReference>
<dbReference type="Gene3D" id="1.10.357.10">
    <property type="entry name" value="Tetracycline Repressor, domain 2"/>
    <property type="match status" value="1"/>
</dbReference>
<dbReference type="PRINTS" id="PR00455">
    <property type="entry name" value="HTHTETR"/>
</dbReference>
<feature type="region of interest" description="Disordered" evidence="3">
    <location>
        <begin position="1"/>
        <end position="21"/>
    </location>
</feature>
<keyword evidence="1 2" id="KW-0238">DNA-binding</keyword>
<dbReference type="SUPFAM" id="SSF46689">
    <property type="entry name" value="Homeodomain-like"/>
    <property type="match status" value="1"/>
</dbReference>
<name>A0ABW2HJU9_9MICO</name>
<dbReference type="Pfam" id="PF17931">
    <property type="entry name" value="TetR_C_23"/>
    <property type="match status" value="1"/>
</dbReference>
<dbReference type="RefSeq" id="WP_262874968.1">
    <property type="nucleotide sequence ID" value="NZ_BAABKW010000013.1"/>
</dbReference>
<evidence type="ECO:0000313" key="6">
    <source>
        <dbReference type="Proteomes" id="UP001596507"/>
    </source>
</evidence>
<feature type="compositionally biased region" description="Acidic residues" evidence="3">
    <location>
        <begin position="1"/>
        <end position="10"/>
    </location>
</feature>
<comment type="caution">
    <text evidence="5">The sequence shown here is derived from an EMBL/GenBank/DDBJ whole genome shotgun (WGS) entry which is preliminary data.</text>
</comment>
<gene>
    <name evidence="5" type="ORF">ACFQRL_13330</name>
</gene>
<accession>A0ABW2HJU9</accession>
<sequence>MFENDSELDGDSNPPLTPKAARTRTAIRDAALRSFREHGFEATSMRKVAADAGVSVGNAYYYFPTKTHLVQELYVEVQEAHRDAVTPLLAKTADLTDRLGVVFRCGLDQLAPFHGFAPSFLGAMIAPESPLNPLSSESGPARDITVGLFRDAVTGAKNPLPAEFAARVPQALWLAYLLLSLYWSYDRSAGQARSFTLLDLALRLFKLGLPLTRMPLVRGPLLQLLDLVGQVGK</sequence>
<dbReference type="PROSITE" id="PS01081">
    <property type="entry name" value="HTH_TETR_1"/>
    <property type="match status" value="1"/>
</dbReference>
<proteinExistence type="predicted"/>
<dbReference type="PANTHER" id="PTHR30055:SF146">
    <property type="entry name" value="HTH-TYPE TRANSCRIPTIONAL DUAL REGULATOR CECR"/>
    <property type="match status" value="1"/>
</dbReference>
<evidence type="ECO:0000313" key="5">
    <source>
        <dbReference type="EMBL" id="MFC7269941.1"/>
    </source>
</evidence>
<dbReference type="EMBL" id="JBHTBE010000003">
    <property type="protein sequence ID" value="MFC7269941.1"/>
    <property type="molecule type" value="Genomic_DNA"/>
</dbReference>
<dbReference type="InterPro" id="IPR050109">
    <property type="entry name" value="HTH-type_TetR-like_transc_reg"/>
</dbReference>
<feature type="DNA-binding region" description="H-T-H motif" evidence="2">
    <location>
        <begin position="44"/>
        <end position="63"/>
    </location>
</feature>
<dbReference type="PANTHER" id="PTHR30055">
    <property type="entry name" value="HTH-TYPE TRANSCRIPTIONAL REGULATOR RUTR"/>
    <property type="match status" value="1"/>
</dbReference>
<dbReference type="PROSITE" id="PS50977">
    <property type="entry name" value="HTH_TETR_2"/>
    <property type="match status" value="1"/>
</dbReference>
<dbReference type="InterPro" id="IPR041673">
    <property type="entry name" value="TetR_C_23"/>
</dbReference>
<reference evidence="6" key="1">
    <citation type="journal article" date="2019" name="Int. J. Syst. Evol. Microbiol.">
        <title>The Global Catalogue of Microorganisms (GCM) 10K type strain sequencing project: providing services to taxonomists for standard genome sequencing and annotation.</title>
        <authorList>
            <consortium name="The Broad Institute Genomics Platform"/>
            <consortium name="The Broad Institute Genome Sequencing Center for Infectious Disease"/>
            <person name="Wu L."/>
            <person name="Ma J."/>
        </authorList>
    </citation>
    <scope>NUCLEOTIDE SEQUENCE [LARGE SCALE GENOMIC DNA]</scope>
    <source>
        <strain evidence="6">CGMCC 1.15772</strain>
    </source>
</reference>
<evidence type="ECO:0000256" key="3">
    <source>
        <dbReference type="SAM" id="MobiDB-lite"/>
    </source>
</evidence>
<dbReference type="Pfam" id="PF00440">
    <property type="entry name" value="TetR_N"/>
    <property type="match status" value="1"/>
</dbReference>
<dbReference type="InterPro" id="IPR009057">
    <property type="entry name" value="Homeodomain-like_sf"/>
</dbReference>
<protein>
    <submittedName>
        <fullName evidence="5">TetR/AcrR family transcriptional regulator</fullName>
    </submittedName>
</protein>
<keyword evidence="6" id="KW-1185">Reference proteome</keyword>
<dbReference type="InterPro" id="IPR036271">
    <property type="entry name" value="Tet_transcr_reg_TetR-rel_C_sf"/>
</dbReference>
<dbReference type="InterPro" id="IPR001647">
    <property type="entry name" value="HTH_TetR"/>
</dbReference>
<evidence type="ECO:0000256" key="2">
    <source>
        <dbReference type="PROSITE-ProRule" id="PRU00335"/>
    </source>
</evidence>
<evidence type="ECO:0000259" key="4">
    <source>
        <dbReference type="PROSITE" id="PS50977"/>
    </source>
</evidence>